<dbReference type="EMBL" id="KE145357">
    <property type="protein sequence ID" value="EPE34006.1"/>
    <property type="molecule type" value="Genomic_DNA"/>
</dbReference>
<feature type="region of interest" description="Disordered" evidence="1">
    <location>
        <begin position="1"/>
        <end position="24"/>
    </location>
</feature>
<dbReference type="AlphaFoldDB" id="S3DPI7"/>
<dbReference type="Proteomes" id="UP000016922">
    <property type="component" value="Unassembled WGS sequence"/>
</dbReference>
<protein>
    <submittedName>
        <fullName evidence="2">Uncharacterized protein</fullName>
    </submittedName>
</protein>
<gene>
    <name evidence="2" type="ORF">GLAREA_07019</name>
</gene>
<dbReference type="KEGG" id="glz:GLAREA_07019"/>
<sequence length="288" mass="33460">MMTLTTMMSWRTRTTKEERSTRKSSSLPRVATLLEELAFGLLQASKTIASEAALEFYSGNAFHFGGNPVWNPFYGWLDLIGLKNRSYLRKISLEIVRPQAFIANHLDIRVLALARLDFDFRRQKLVSCSEPTEESDLLFLDPAIEACFRILGMHGPQLLLKLFLAPLFLPGVHVLWPNFHDRDSECWSSLSLHIPRSIEEYRKKFSSRADVVWFGMGRKEFFYAQADDIRENGWEILETKDMLDGFVYNPHWETYFMVRRTCSSPLGTSTNWLADGTFEQYKRMMESL</sequence>
<evidence type="ECO:0000313" key="3">
    <source>
        <dbReference type="Proteomes" id="UP000016922"/>
    </source>
</evidence>
<organism evidence="2 3">
    <name type="scientific">Glarea lozoyensis (strain ATCC 20868 / MF5171)</name>
    <dbReference type="NCBI Taxonomy" id="1116229"/>
    <lineage>
        <taxon>Eukaryota</taxon>
        <taxon>Fungi</taxon>
        <taxon>Dikarya</taxon>
        <taxon>Ascomycota</taxon>
        <taxon>Pezizomycotina</taxon>
        <taxon>Leotiomycetes</taxon>
        <taxon>Helotiales</taxon>
        <taxon>Helotiaceae</taxon>
        <taxon>Glarea</taxon>
    </lineage>
</organism>
<evidence type="ECO:0000256" key="1">
    <source>
        <dbReference type="SAM" id="MobiDB-lite"/>
    </source>
</evidence>
<reference evidence="2 3" key="1">
    <citation type="journal article" date="2013" name="BMC Genomics">
        <title>Genomics-driven discovery of the pneumocandin biosynthetic gene cluster in the fungus Glarea lozoyensis.</title>
        <authorList>
            <person name="Chen L."/>
            <person name="Yue Q."/>
            <person name="Zhang X."/>
            <person name="Xiang M."/>
            <person name="Wang C."/>
            <person name="Li S."/>
            <person name="Che Y."/>
            <person name="Ortiz-Lopez F.J."/>
            <person name="Bills G.F."/>
            <person name="Liu X."/>
            <person name="An Z."/>
        </authorList>
    </citation>
    <scope>NUCLEOTIDE SEQUENCE [LARGE SCALE GENOMIC DNA]</scope>
    <source>
        <strain evidence="3">ATCC 20868 / MF5171</strain>
    </source>
</reference>
<accession>S3DPI7</accession>
<name>S3DPI7_GLAL2</name>
<dbReference type="HOGENOM" id="CLU_966605_0_0_1"/>
<proteinExistence type="predicted"/>
<keyword evidence="3" id="KW-1185">Reference proteome</keyword>
<dbReference type="GeneID" id="19466072"/>
<evidence type="ECO:0000313" key="2">
    <source>
        <dbReference type="EMBL" id="EPE34006.1"/>
    </source>
</evidence>
<dbReference type="OrthoDB" id="5272396at2759"/>
<dbReference type="RefSeq" id="XP_008079158.1">
    <property type="nucleotide sequence ID" value="XM_008080967.1"/>
</dbReference>